<proteinExistence type="predicted"/>
<evidence type="ECO:0000313" key="2">
    <source>
        <dbReference type="Proteomes" id="UP000322838"/>
    </source>
</evidence>
<keyword evidence="2" id="KW-1185">Reference proteome</keyword>
<protein>
    <submittedName>
        <fullName evidence="1">Uncharacterized protein</fullName>
    </submittedName>
</protein>
<organism evidence="1 2">
    <name type="scientific">Sinorhizobium phage ort11</name>
    <dbReference type="NCBI Taxonomy" id="2599764"/>
    <lineage>
        <taxon>Viruses</taxon>
        <taxon>Duplodnaviria</taxon>
        <taxon>Heunggongvirae</taxon>
        <taxon>Uroviricota</taxon>
        <taxon>Caudoviricetes</taxon>
        <taxon>Schitoviridae</taxon>
        <taxon>Huelvavirus</taxon>
        <taxon>Huelvavirus ort11</taxon>
    </lineage>
</organism>
<accession>A0A5C2H910</accession>
<gene>
    <name evidence="1" type="ORF">Smphiort11_091</name>
</gene>
<evidence type="ECO:0000313" key="1">
    <source>
        <dbReference type="EMBL" id="QEP29889.1"/>
    </source>
</evidence>
<dbReference type="EMBL" id="MN228696">
    <property type="protein sequence ID" value="QEP29889.1"/>
    <property type="molecule type" value="Genomic_DNA"/>
</dbReference>
<name>A0A5C2H910_9CAUD</name>
<sequence>MNRFYYEWSRQYRKFVVWDRKISQRLAYVEDRDVAEKICLLFYKDYLSSLGQTASAKSVV</sequence>
<reference evidence="2" key="1">
    <citation type="submission" date="2019-07" db="EMBL/GenBank/DDBJ databases">
        <authorList>
            <person name="Cubo M.T."/>
            <person name="Espuny M.D.R."/>
            <person name="Balsanelli E."/>
        </authorList>
    </citation>
    <scope>NUCLEOTIDE SEQUENCE [LARGE SCALE GENOMIC DNA]</scope>
</reference>
<dbReference type="Proteomes" id="UP000322838">
    <property type="component" value="Segment"/>
</dbReference>